<gene>
    <name evidence="7" type="ORF">HMPREF0762_01987</name>
</gene>
<dbReference type="Gene3D" id="3.40.30.10">
    <property type="entry name" value="Glutaredoxin"/>
    <property type="match status" value="1"/>
</dbReference>
<dbReference type="InterPro" id="IPR000889">
    <property type="entry name" value="Glutathione_peroxidase"/>
</dbReference>
<keyword evidence="3 5" id="KW-0560">Oxidoreductase</keyword>
<dbReference type="PIRSF" id="PIRSF000303">
    <property type="entry name" value="Glutathion_perox"/>
    <property type="match status" value="1"/>
</dbReference>
<feature type="domain" description="Thioredoxin" evidence="6">
    <location>
        <begin position="1"/>
        <end position="185"/>
    </location>
</feature>
<name>D0WJG0_SLAES</name>
<dbReference type="PROSITE" id="PS51355">
    <property type="entry name" value="GLUTATHIONE_PEROXID_3"/>
    <property type="match status" value="1"/>
</dbReference>
<evidence type="ECO:0000313" key="8">
    <source>
        <dbReference type="Proteomes" id="UP000006001"/>
    </source>
</evidence>
<comment type="caution">
    <text evidence="7">The sequence shown here is derived from an EMBL/GenBank/DDBJ whole genome shotgun (WGS) entry which is preliminary data.</text>
</comment>
<dbReference type="InterPro" id="IPR029760">
    <property type="entry name" value="GPX_CS"/>
</dbReference>
<evidence type="ECO:0000256" key="5">
    <source>
        <dbReference type="RuleBase" id="RU000499"/>
    </source>
</evidence>
<dbReference type="PROSITE" id="PS00460">
    <property type="entry name" value="GLUTATHIONE_PEROXID_1"/>
    <property type="match status" value="1"/>
</dbReference>
<sequence>MKEGATMSCYDYTVTAQDGSEVSLKDYEGKVLLIVNTATGCGFTPQYEDLEALYAKYRDKGFEILDFPCNQFANQAPESDDEIHRFCTMKFGTEFPQFKKTEVNGENANPLFVALAAEKPFEGFNGLKAVVMNRVSKSVDKEFGDKAYIKWNFTKFLINRKGEVIARFEPTAKMDDVASAVAAIL</sequence>
<proteinExistence type="inferred from homology"/>
<keyword evidence="2 5" id="KW-0575">Peroxidase</keyword>
<dbReference type="InterPro" id="IPR036249">
    <property type="entry name" value="Thioredoxin-like_sf"/>
</dbReference>
<dbReference type="SUPFAM" id="SSF52833">
    <property type="entry name" value="Thioredoxin-like"/>
    <property type="match status" value="1"/>
</dbReference>
<dbReference type="Proteomes" id="UP000006001">
    <property type="component" value="Unassembled WGS sequence"/>
</dbReference>
<keyword evidence="8" id="KW-1185">Reference proteome</keyword>
<evidence type="ECO:0000256" key="1">
    <source>
        <dbReference type="ARBA" id="ARBA00006926"/>
    </source>
</evidence>
<evidence type="ECO:0000256" key="4">
    <source>
        <dbReference type="PIRSR" id="PIRSR000303-1"/>
    </source>
</evidence>
<dbReference type="STRING" id="649764.HMPREF0762_01987"/>
<dbReference type="PANTHER" id="PTHR11592:SF78">
    <property type="entry name" value="GLUTATHIONE PEROXIDASE"/>
    <property type="match status" value="1"/>
</dbReference>
<reference evidence="7" key="1">
    <citation type="submission" date="2009-10" db="EMBL/GenBank/DDBJ databases">
        <authorList>
            <person name="Weinstock G."/>
            <person name="Sodergren E."/>
            <person name="Clifton S."/>
            <person name="Fulton L."/>
            <person name="Fulton B."/>
            <person name="Courtney L."/>
            <person name="Fronick C."/>
            <person name="Harrison M."/>
            <person name="Strong C."/>
            <person name="Farmer C."/>
            <person name="Delahaunty K."/>
            <person name="Markovic C."/>
            <person name="Hall O."/>
            <person name="Minx P."/>
            <person name="Tomlinson C."/>
            <person name="Mitreva M."/>
            <person name="Nelson J."/>
            <person name="Hou S."/>
            <person name="Wollam A."/>
            <person name="Pepin K.H."/>
            <person name="Johnson M."/>
            <person name="Bhonagiri V."/>
            <person name="Nash W.E."/>
            <person name="Warren W."/>
            <person name="Chinwalla A."/>
            <person name="Mardis E.R."/>
            <person name="Wilson R.K."/>
        </authorList>
    </citation>
    <scope>NUCLEOTIDE SEQUENCE [LARGE SCALE GENOMIC DNA]</scope>
    <source>
        <strain evidence="7">ATCC 700122</strain>
    </source>
</reference>
<dbReference type="AlphaFoldDB" id="D0WJG0"/>
<dbReference type="HOGENOM" id="CLU_029507_2_2_11"/>
<evidence type="ECO:0000256" key="2">
    <source>
        <dbReference type="ARBA" id="ARBA00022559"/>
    </source>
</evidence>
<dbReference type="EMBL" id="ACUX02000019">
    <property type="protein sequence ID" value="EEZ60508.1"/>
    <property type="molecule type" value="Genomic_DNA"/>
</dbReference>
<dbReference type="GO" id="GO:0034599">
    <property type="term" value="P:cellular response to oxidative stress"/>
    <property type="evidence" value="ECO:0007669"/>
    <property type="project" value="TreeGrafter"/>
</dbReference>
<dbReference type="GO" id="GO:0004601">
    <property type="term" value="F:peroxidase activity"/>
    <property type="evidence" value="ECO:0007669"/>
    <property type="project" value="UniProtKB-KW"/>
</dbReference>
<organism evidence="7 8">
    <name type="scientific">Slackia exigua (strain ATCC 700122 / DSM 15923 / CIP 105133 / JCM 11022 / KCTC 5966 / S-7)</name>
    <dbReference type="NCBI Taxonomy" id="649764"/>
    <lineage>
        <taxon>Bacteria</taxon>
        <taxon>Bacillati</taxon>
        <taxon>Actinomycetota</taxon>
        <taxon>Coriobacteriia</taxon>
        <taxon>Eggerthellales</taxon>
        <taxon>Eggerthellaceae</taxon>
        <taxon>Slackia</taxon>
    </lineage>
</organism>
<dbReference type="PROSITE" id="PS51352">
    <property type="entry name" value="THIOREDOXIN_2"/>
    <property type="match status" value="1"/>
</dbReference>
<dbReference type="InterPro" id="IPR013766">
    <property type="entry name" value="Thioredoxin_domain"/>
</dbReference>
<protein>
    <recommendedName>
        <fullName evidence="5">Glutathione peroxidase</fullName>
    </recommendedName>
</protein>
<dbReference type="FunFam" id="3.40.30.10:FF:000010">
    <property type="entry name" value="Glutathione peroxidase"/>
    <property type="match status" value="1"/>
</dbReference>
<evidence type="ECO:0000256" key="3">
    <source>
        <dbReference type="ARBA" id="ARBA00023002"/>
    </source>
</evidence>
<dbReference type="PANTHER" id="PTHR11592">
    <property type="entry name" value="GLUTATHIONE PEROXIDASE"/>
    <property type="match status" value="1"/>
</dbReference>
<dbReference type="PROSITE" id="PS00763">
    <property type="entry name" value="GLUTATHIONE_PEROXID_2"/>
    <property type="match status" value="1"/>
</dbReference>
<dbReference type="PRINTS" id="PR01011">
    <property type="entry name" value="GLUTPROXDASE"/>
</dbReference>
<dbReference type="Pfam" id="PF00255">
    <property type="entry name" value="GSHPx"/>
    <property type="match status" value="1"/>
</dbReference>
<comment type="similarity">
    <text evidence="1 5">Belongs to the glutathione peroxidase family.</text>
</comment>
<evidence type="ECO:0000313" key="7">
    <source>
        <dbReference type="EMBL" id="EEZ60508.1"/>
    </source>
</evidence>
<dbReference type="CDD" id="cd00340">
    <property type="entry name" value="GSH_Peroxidase"/>
    <property type="match status" value="1"/>
</dbReference>
<evidence type="ECO:0000259" key="6">
    <source>
        <dbReference type="PROSITE" id="PS51352"/>
    </source>
</evidence>
<dbReference type="InterPro" id="IPR029759">
    <property type="entry name" value="GPX_AS"/>
</dbReference>
<dbReference type="eggNOG" id="COG0386">
    <property type="taxonomic scope" value="Bacteria"/>
</dbReference>
<feature type="active site" evidence="4">
    <location>
        <position position="41"/>
    </location>
</feature>
<accession>D0WJG0</accession>